<evidence type="ECO:0000313" key="2">
    <source>
        <dbReference type="EMBL" id="KAF2565751.1"/>
    </source>
</evidence>
<dbReference type="AlphaFoldDB" id="A0A8S9I7D2"/>
<feature type="compositionally biased region" description="Polar residues" evidence="1">
    <location>
        <begin position="138"/>
        <end position="152"/>
    </location>
</feature>
<feature type="compositionally biased region" description="Polar residues" evidence="1">
    <location>
        <begin position="190"/>
        <end position="201"/>
    </location>
</feature>
<comment type="caution">
    <text evidence="2">The sequence shown here is derived from an EMBL/GenBank/DDBJ whole genome shotgun (WGS) entry which is preliminary data.</text>
</comment>
<sequence>MGIQHVSGCQPGSDLSGIFETDVCLVKLHLDIIFWPPKERVENQAVLNAASQKATLVEVGNKTASRDLRFVESVLPESVEVSDASNENLEIVNDTVLEFVGRTDVTNISRHSSNMRDQRLSSRRSRTIIALKKPQVEDMTSSRAPEPSSAQKDSFLVPFEFSDNTPLRSDGAASGVQDTLDQAKAASAYMKTSSKGVNASKATEVRKDEKGARQAVVAKYKPCFEKN</sequence>
<proteinExistence type="predicted"/>
<reference evidence="2" key="1">
    <citation type="submission" date="2019-12" db="EMBL/GenBank/DDBJ databases">
        <title>Genome sequencing and annotation of Brassica cretica.</title>
        <authorList>
            <person name="Studholme D.J."/>
            <person name="Sarris P.F."/>
        </authorList>
    </citation>
    <scope>NUCLEOTIDE SEQUENCE</scope>
    <source>
        <strain evidence="2">PFS-001/15</strain>
        <tissue evidence="2">Leaf</tissue>
    </source>
</reference>
<dbReference type="Proteomes" id="UP000712281">
    <property type="component" value="Unassembled WGS sequence"/>
</dbReference>
<name>A0A8S9I7D2_BRACR</name>
<protein>
    <submittedName>
        <fullName evidence="2">Uncharacterized protein</fullName>
    </submittedName>
</protein>
<gene>
    <name evidence="2" type="ORF">F2Q68_00025741</name>
</gene>
<accession>A0A8S9I7D2</accession>
<feature type="region of interest" description="Disordered" evidence="1">
    <location>
        <begin position="135"/>
        <end position="154"/>
    </location>
</feature>
<evidence type="ECO:0000256" key="1">
    <source>
        <dbReference type="SAM" id="MobiDB-lite"/>
    </source>
</evidence>
<feature type="region of interest" description="Disordered" evidence="1">
    <location>
        <begin position="187"/>
        <end position="206"/>
    </location>
</feature>
<dbReference type="EMBL" id="QGKW02001911">
    <property type="protein sequence ID" value="KAF2565751.1"/>
    <property type="molecule type" value="Genomic_DNA"/>
</dbReference>
<evidence type="ECO:0000313" key="3">
    <source>
        <dbReference type="Proteomes" id="UP000712281"/>
    </source>
</evidence>
<organism evidence="2 3">
    <name type="scientific">Brassica cretica</name>
    <name type="common">Mustard</name>
    <dbReference type="NCBI Taxonomy" id="69181"/>
    <lineage>
        <taxon>Eukaryota</taxon>
        <taxon>Viridiplantae</taxon>
        <taxon>Streptophyta</taxon>
        <taxon>Embryophyta</taxon>
        <taxon>Tracheophyta</taxon>
        <taxon>Spermatophyta</taxon>
        <taxon>Magnoliopsida</taxon>
        <taxon>eudicotyledons</taxon>
        <taxon>Gunneridae</taxon>
        <taxon>Pentapetalae</taxon>
        <taxon>rosids</taxon>
        <taxon>malvids</taxon>
        <taxon>Brassicales</taxon>
        <taxon>Brassicaceae</taxon>
        <taxon>Brassiceae</taxon>
        <taxon>Brassica</taxon>
    </lineage>
</organism>